<reference evidence="3" key="1">
    <citation type="journal article" date="2019" name="Int. J. Syst. Evol. Microbiol.">
        <title>The Global Catalogue of Microorganisms (GCM) 10K type strain sequencing project: providing services to taxonomists for standard genome sequencing and annotation.</title>
        <authorList>
            <consortium name="The Broad Institute Genomics Platform"/>
            <consortium name="The Broad Institute Genome Sequencing Center for Infectious Disease"/>
            <person name="Wu L."/>
            <person name="Ma J."/>
        </authorList>
    </citation>
    <scope>NUCLEOTIDE SEQUENCE [LARGE SCALE GENOMIC DNA]</scope>
    <source>
        <strain evidence="3">CCUG 61696</strain>
    </source>
</reference>
<feature type="compositionally biased region" description="Basic and acidic residues" evidence="1">
    <location>
        <begin position="18"/>
        <end position="30"/>
    </location>
</feature>
<dbReference type="EMBL" id="JBHTMX010000004">
    <property type="protein sequence ID" value="MFD1330688.1"/>
    <property type="molecule type" value="Genomic_DNA"/>
</dbReference>
<name>A0ABW3Z348_9HYPH</name>
<accession>A0ABW3Z348</accession>
<evidence type="ECO:0000313" key="3">
    <source>
        <dbReference type="Proteomes" id="UP001597171"/>
    </source>
</evidence>
<evidence type="ECO:0000313" key="2">
    <source>
        <dbReference type="EMBL" id="MFD1330688.1"/>
    </source>
</evidence>
<evidence type="ECO:0000256" key="1">
    <source>
        <dbReference type="SAM" id="MobiDB-lite"/>
    </source>
</evidence>
<sequence length="60" mass="6556">MLAALRKRGLQPAGAADTHLDVLDGRDSSNPRHPRQSRFKIASDDLSPHVLAEILELGEL</sequence>
<keyword evidence="3" id="KW-1185">Reference proteome</keyword>
<comment type="caution">
    <text evidence="2">The sequence shown here is derived from an EMBL/GenBank/DDBJ whole genome shotgun (WGS) entry which is preliminary data.</text>
</comment>
<gene>
    <name evidence="2" type="ORF">ACFQ4O_01595</name>
</gene>
<organism evidence="2 3">
    <name type="scientific">Methylopila musalis</name>
    <dbReference type="NCBI Taxonomy" id="1134781"/>
    <lineage>
        <taxon>Bacteria</taxon>
        <taxon>Pseudomonadati</taxon>
        <taxon>Pseudomonadota</taxon>
        <taxon>Alphaproteobacteria</taxon>
        <taxon>Hyphomicrobiales</taxon>
        <taxon>Methylopilaceae</taxon>
        <taxon>Methylopila</taxon>
    </lineage>
</organism>
<proteinExistence type="predicted"/>
<dbReference type="RefSeq" id="WP_378773870.1">
    <property type="nucleotide sequence ID" value="NZ_JBHTMX010000004.1"/>
</dbReference>
<dbReference type="Proteomes" id="UP001597171">
    <property type="component" value="Unassembled WGS sequence"/>
</dbReference>
<protein>
    <submittedName>
        <fullName evidence="2">Uncharacterized protein</fullName>
    </submittedName>
</protein>
<feature type="region of interest" description="Disordered" evidence="1">
    <location>
        <begin position="1"/>
        <end position="41"/>
    </location>
</feature>